<organism evidence="2 3">
    <name type="scientific">Ramlibacter albus</name>
    <dbReference type="NCBI Taxonomy" id="2079448"/>
    <lineage>
        <taxon>Bacteria</taxon>
        <taxon>Pseudomonadati</taxon>
        <taxon>Pseudomonadota</taxon>
        <taxon>Betaproteobacteria</taxon>
        <taxon>Burkholderiales</taxon>
        <taxon>Comamonadaceae</taxon>
        <taxon>Ramlibacter</taxon>
    </lineage>
</organism>
<accession>A0A923M6A6</accession>
<feature type="compositionally biased region" description="Gly residues" evidence="1">
    <location>
        <begin position="106"/>
        <end position="164"/>
    </location>
</feature>
<evidence type="ECO:0000313" key="3">
    <source>
        <dbReference type="Proteomes" id="UP000596827"/>
    </source>
</evidence>
<feature type="compositionally biased region" description="Gly residues" evidence="1">
    <location>
        <begin position="36"/>
        <end position="72"/>
    </location>
</feature>
<name>A0A923M6A6_9BURK</name>
<dbReference type="AlphaFoldDB" id="A0A923M6A6"/>
<dbReference type="EMBL" id="JACORU010000001">
    <property type="protein sequence ID" value="MBC5763599.1"/>
    <property type="molecule type" value="Genomic_DNA"/>
</dbReference>
<comment type="caution">
    <text evidence="2">The sequence shown here is derived from an EMBL/GenBank/DDBJ whole genome shotgun (WGS) entry which is preliminary data.</text>
</comment>
<evidence type="ECO:0000256" key="1">
    <source>
        <dbReference type="SAM" id="MobiDB-lite"/>
    </source>
</evidence>
<evidence type="ECO:0000313" key="2">
    <source>
        <dbReference type="EMBL" id="MBC5763599.1"/>
    </source>
</evidence>
<dbReference type="Proteomes" id="UP000596827">
    <property type="component" value="Unassembled WGS sequence"/>
</dbReference>
<feature type="region of interest" description="Disordered" evidence="1">
    <location>
        <begin position="1"/>
        <end position="208"/>
    </location>
</feature>
<feature type="compositionally biased region" description="Gly residues" evidence="1">
    <location>
        <begin position="184"/>
        <end position="193"/>
    </location>
</feature>
<reference evidence="2" key="1">
    <citation type="submission" date="2020-08" db="EMBL/GenBank/DDBJ databases">
        <title>Ramlibacter sp. GTP1 16S ribosomal RNA gene genome sequencing and assembly.</title>
        <authorList>
            <person name="Kang M."/>
        </authorList>
    </citation>
    <scope>NUCLEOTIDE SEQUENCE</scope>
    <source>
        <strain evidence="2">GTP1</strain>
    </source>
</reference>
<proteinExistence type="predicted"/>
<feature type="compositionally biased region" description="Gly residues" evidence="1">
    <location>
        <begin position="91"/>
        <end position="100"/>
    </location>
</feature>
<sequence length="724" mass="76592">MSGRVKRSAAPPRRAGPGPQGEPPPPEEQQPMDPGASGGYGPTSGGYGQGSGGYGPSSGGYGQQSAPGGYGGHPSAPGHGGFAPSRPGGLPQAGGGGNYGPPGSYGQPGGNYGHPGGGQGHPGGGQAARGGQGGYAPAGGQGYGAPGGQGRNGAPGGQGYGSPGGQSEYGPGGAQGAPQAGSGMWQGDGGATVGGQSAYTGQGGVQDETRMLTGTTPLARARARATGIVGQLRRLLTDKVQGYDGVAGAQPSPALAEAMAQHEHATQVNTQVNTRVGQEGTVQGGEIVVYDDAAVEQVAQDLRKRTVDLKKKASTTTEKATIEIVALMFQSILAEERIPAAIRVWFARLQMPVLRVAIAEPEFFGSLEHPARQLIDRMGSCVLGFNQATINGSALETEIKRVVQVIEQYPETGRRVFQLVYDEFQKFLGKFLTEKGATQKLVSVAQQVEQKETLAIQYTIEMRKLLTDVPVREEIREFLFKVWAEVLAVAAVKHGPQHEETQALKKAAADLVWAASAKPNRNERAKVIADLPKLLLRLRSGMTLIGVQGPAQETHIKTIGDTLADAFLSKTESIPRERIDMMAKRLANLEDFIEDDETADLPLDKETIEMMLGIDATDIEVIGSGGSQPNAAMQAWAQELQLGNWFNLDHNGKVSQVQYVWRSDRRQLHLFASSDGRSWLIQLRRLAAYLQAGLLVPTEEEALTVRATREALAKLEANPERLVQ</sequence>
<gene>
    <name evidence="2" type="ORF">H8R02_04010</name>
</gene>
<dbReference type="Pfam" id="PF07793">
    <property type="entry name" value="DUF1631"/>
    <property type="match status" value="1"/>
</dbReference>
<protein>
    <submittedName>
        <fullName evidence="2">DUF1631 family protein</fullName>
    </submittedName>
</protein>
<dbReference type="InterPro" id="IPR012434">
    <property type="entry name" value="DUF1631"/>
</dbReference>
<keyword evidence="3" id="KW-1185">Reference proteome</keyword>